<protein>
    <recommendedName>
        <fullName evidence="2">DUF569 domain-containing protein</fullName>
    </recommendedName>
</protein>
<accession>A0A978V3P0</accession>
<feature type="domain" description="DUF569" evidence="2">
    <location>
        <begin position="25"/>
        <end position="166"/>
    </location>
</feature>
<comment type="caution">
    <text evidence="3">The sequence shown here is derived from an EMBL/GenBank/DDBJ whole genome shotgun (WGS) entry which is preliminary data.</text>
</comment>
<evidence type="ECO:0000256" key="1">
    <source>
        <dbReference type="SAM" id="MobiDB-lite"/>
    </source>
</evidence>
<dbReference type="PANTHER" id="PTHR31205:SF69">
    <property type="entry name" value="ACTIN CROSS-LINKING PROTEIN (DUF569)"/>
    <property type="match status" value="1"/>
</dbReference>
<evidence type="ECO:0000259" key="2">
    <source>
        <dbReference type="Pfam" id="PF04601"/>
    </source>
</evidence>
<dbReference type="Gene3D" id="2.80.10.50">
    <property type="match status" value="1"/>
</dbReference>
<dbReference type="Proteomes" id="UP000813462">
    <property type="component" value="Unassembled WGS sequence"/>
</dbReference>
<gene>
    <name evidence="3" type="ORF">FEM48_Zijuj07G0088700</name>
</gene>
<feature type="region of interest" description="Disordered" evidence="1">
    <location>
        <begin position="178"/>
        <end position="202"/>
    </location>
</feature>
<dbReference type="InterPro" id="IPR008999">
    <property type="entry name" value="Actin-crosslinking"/>
</dbReference>
<dbReference type="AlphaFoldDB" id="A0A978V3P0"/>
<dbReference type="SUPFAM" id="SSF50405">
    <property type="entry name" value="Actin-crosslinking proteins"/>
    <property type="match status" value="1"/>
</dbReference>
<dbReference type="PANTHER" id="PTHR31205">
    <property type="entry name" value="ACTIN CROSS-LINKING PROTEIN (DUF569)"/>
    <property type="match status" value="1"/>
</dbReference>
<dbReference type="InterPro" id="IPR007679">
    <property type="entry name" value="DUF569"/>
</dbReference>
<proteinExistence type="predicted"/>
<dbReference type="CDD" id="cd23340">
    <property type="entry name" value="beta-trefoil_FSCN_ACP-like"/>
    <property type="match status" value="1"/>
</dbReference>
<dbReference type="Pfam" id="PF04601">
    <property type="entry name" value="DUF569"/>
    <property type="match status" value="1"/>
</dbReference>
<reference evidence="3" key="1">
    <citation type="journal article" date="2021" name="Front. Plant Sci.">
        <title>Chromosome-Scale Genome Assembly for Chinese Sour Jujube and Insights Into Its Genome Evolution and Domestication Signature.</title>
        <authorList>
            <person name="Shen L.-Y."/>
            <person name="Luo H."/>
            <person name="Wang X.-L."/>
            <person name="Wang X.-M."/>
            <person name="Qiu X.-J."/>
            <person name="Liu H."/>
            <person name="Zhou S.-S."/>
            <person name="Jia K.-H."/>
            <person name="Nie S."/>
            <person name="Bao Y.-T."/>
            <person name="Zhang R.-G."/>
            <person name="Yun Q.-Z."/>
            <person name="Chai Y.-H."/>
            <person name="Lu J.-Y."/>
            <person name="Li Y."/>
            <person name="Zhao S.-W."/>
            <person name="Mao J.-F."/>
            <person name="Jia S.-G."/>
            <person name="Mao Y.-M."/>
        </authorList>
    </citation>
    <scope>NUCLEOTIDE SEQUENCE</scope>
    <source>
        <strain evidence="3">AT0</strain>
        <tissue evidence="3">Leaf</tissue>
    </source>
</reference>
<name>A0A978V3P0_ZIZJJ</name>
<sequence length="289" mass="32157">MAIDYHKYTNRNSKANTYRYPSTRMEFFHKAESVRLRSHHEKYLLAQEDGETVRQDRNGAHKRAQWNVEFVTGSDSVIRFKSCYGKYLTASTEPFLKGLSSCQKVLQTLPSPLDSTVEWEPIRDGEHIRLMSRYSHSFLRGSGGLPPWRKSVTHYPADDETEKSSLEWDVDIVGIHQGTKAHRQPPPQAPRVPVKGKTPSHPHASVQGNMTYMQYAQVGVDAGNVAVDVGNLMTHVVDEMEDAEGDGDAMGDEEGDLEAPEVEDASGFADAAEGLMGDALDMASNCLIM</sequence>
<dbReference type="EMBL" id="JAEACU010000007">
    <property type="protein sequence ID" value="KAH7521973.1"/>
    <property type="molecule type" value="Genomic_DNA"/>
</dbReference>
<evidence type="ECO:0000313" key="3">
    <source>
        <dbReference type="EMBL" id="KAH7521973.1"/>
    </source>
</evidence>
<organism evidence="3 4">
    <name type="scientific">Ziziphus jujuba var. spinosa</name>
    <dbReference type="NCBI Taxonomy" id="714518"/>
    <lineage>
        <taxon>Eukaryota</taxon>
        <taxon>Viridiplantae</taxon>
        <taxon>Streptophyta</taxon>
        <taxon>Embryophyta</taxon>
        <taxon>Tracheophyta</taxon>
        <taxon>Spermatophyta</taxon>
        <taxon>Magnoliopsida</taxon>
        <taxon>eudicotyledons</taxon>
        <taxon>Gunneridae</taxon>
        <taxon>Pentapetalae</taxon>
        <taxon>rosids</taxon>
        <taxon>fabids</taxon>
        <taxon>Rosales</taxon>
        <taxon>Rhamnaceae</taxon>
        <taxon>Paliureae</taxon>
        <taxon>Ziziphus</taxon>
    </lineage>
</organism>
<evidence type="ECO:0000313" key="4">
    <source>
        <dbReference type="Proteomes" id="UP000813462"/>
    </source>
</evidence>